<gene>
    <name evidence="1" type="ORF">SD607_00004</name>
</gene>
<protein>
    <submittedName>
        <fullName evidence="1">Uncharacterized protein</fullName>
    </submittedName>
</protein>
<name>A0A6G7ENQ4_9STAP</name>
<evidence type="ECO:0000313" key="1">
    <source>
        <dbReference type="EMBL" id="QHW12358.1"/>
    </source>
</evidence>
<sequence>MEHLEIPNGFNNNEFSFSNNKILKLYDSLAVIDRSLNLIINEGLHEFEPVIMQQLRLILTESNDTHDPKKNPNNKDFALIDLLRNYQLIKESTNKPIDFESAKLFPKISIQNRPYRERVENSPYFFISEESFHEYNALTLDEFLNWPLLEVEDSKGNTSMKTVKQCIKILANKAQGAHYQVYIRKVELDVIVSLNDISQLLGLAIIRSIMPLTKKIIQLNNMENYFDRTKFVSYNIFSYSPL</sequence>
<organism evidence="1">
    <name type="scientific">Macrococcoides canis</name>
    <dbReference type="NCBI Taxonomy" id="1855823"/>
    <lineage>
        <taxon>Bacteria</taxon>
        <taxon>Bacillati</taxon>
        <taxon>Bacillota</taxon>
        <taxon>Bacilli</taxon>
        <taxon>Bacillales</taxon>
        <taxon>Staphylococcaceae</taxon>
        <taxon>Macrococcoides</taxon>
    </lineage>
</organism>
<dbReference type="EMBL" id="MN728682">
    <property type="protein sequence ID" value="QHW12358.1"/>
    <property type="molecule type" value="Genomic_DNA"/>
</dbReference>
<dbReference type="RefSeq" id="WP_164941497.1">
    <property type="nucleotide sequence ID" value="NZ_CP047361.1"/>
</dbReference>
<proteinExistence type="predicted"/>
<reference evidence="1" key="1">
    <citation type="journal article" date="2020" name="Antimicrob. Agents Chemother.">
        <title>The novel macrolide resistance genes mef(D), msr(F) and msr(H) are present on resistance islands in Macrococcus canis, Macrococcus caseolyticus and Staphylococcus aureus.</title>
        <authorList>
            <person name="Schwendener S."/>
            <person name="Dona V."/>
            <person name="Perreten V."/>
        </authorList>
    </citation>
    <scope>NUCLEOTIDE SEQUENCE</scope>
    <source>
        <strain evidence="1">SD607</strain>
    </source>
</reference>
<accession>A0A6G7ENQ4</accession>
<dbReference type="AlphaFoldDB" id="A0A6G7ENQ4"/>